<gene>
    <name evidence="7" type="primary">livF</name>
    <name evidence="7" type="ORF">DEW08_00355</name>
</gene>
<keyword evidence="8" id="KW-1185">Reference proteome</keyword>
<dbReference type="GO" id="GO:0016887">
    <property type="term" value="F:ATP hydrolysis activity"/>
    <property type="evidence" value="ECO:0007669"/>
    <property type="project" value="InterPro"/>
</dbReference>
<organism evidence="7 8">
    <name type="scientific">Azospirillum thermophilum</name>
    <dbReference type="NCBI Taxonomy" id="2202148"/>
    <lineage>
        <taxon>Bacteria</taxon>
        <taxon>Pseudomonadati</taxon>
        <taxon>Pseudomonadota</taxon>
        <taxon>Alphaproteobacteria</taxon>
        <taxon>Rhodospirillales</taxon>
        <taxon>Azospirillaceae</taxon>
        <taxon>Azospirillum</taxon>
    </lineage>
</organism>
<sequence length="240" mass="26448">MKPLLEIESLRAGYGAINVLWDVSLTVEAGKTTVIVGPNGAGKTTLLRAVMGLIPVEGGDIRVDGASRRGAKTWDTVASGIVMIPEGRMIFPDMTVEDNLMMGAFPRGCRRDWKRNKEMVFEMFPRLVERRHQIAGTLSGGEAQMLAIGRGLMEQPRVCLIDEPSLGLAPVVVDEIFRILGRLRDQGMTIVLVEQNTSRALKIADQVYLMQSGKVVMSERGDRVDLDRLHALYFAHETAA</sequence>
<keyword evidence="4 7" id="KW-0067">ATP-binding</keyword>
<dbReference type="EMBL" id="CP029352">
    <property type="protein sequence ID" value="AWK84844.1"/>
    <property type="molecule type" value="Genomic_DNA"/>
</dbReference>
<dbReference type="InterPro" id="IPR017871">
    <property type="entry name" value="ABC_transporter-like_CS"/>
</dbReference>
<dbReference type="InterPro" id="IPR052156">
    <property type="entry name" value="BCAA_Transport_ATP-bd_LivF"/>
</dbReference>
<feature type="domain" description="ABC transporter" evidence="6">
    <location>
        <begin position="5"/>
        <end position="237"/>
    </location>
</feature>
<accession>A0A2S2CK21</accession>
<dbReference type="InterPro" id="IPR027417">
    <property type="entry name" value="P-loop_NTPase"/>
</dbReference>
<evidence type="ECO:0000256" key="2">
    <source>
        <dbReference type="ARBA" id="ARBA00022448"/>
    </source>
</evidence>
<dbReference type="PROSITE" id="PS50893">
    <property type="entry name" value="ABC_TRANSPORTER_2"/>
    <property type="match status" value="1"/>
</dbReference>
<dbReference type="InterPro" id="IPR003439">
    <property type="entry name" value="ABC_transporter-like_ATP-bd"/>
</dbReference>
<dbReference type="PANTHER" id="PTHR43820">
    <property type="entry name" value="HIGH-AFFINITY BRANCHED-CHAIN AMINO ACID TRANSPORT ATP-BINDING PROTEIN LIVF"/>
    <property type="match status" value="1"/>
</dbReference>
<dbReference type="AlphaFoldDB" id="A0A2S2CK21"/>
<evidence type="ECO:0000256" key="4">
    <source>
        <dbReference type="ARBA" id="ARBA00022840"/>
    </source>
</evidence>
<evidence type="ECO:0000313" key="8">
    <source>
        <dbReference type="Proteomes" id="UP000245629"/>
    </source>
</evidence>
<dbReference type="GO" id="GO:0015658">
    <property type="term" value="F:branched-chain amino acid transmembrane transporter activity"/>
    <property type="evidence" value="ECO:0007669"/>
    <property type="project" value="TreeGrafter"/>
</dbReference>
<evidence type="ECO:0000259" key="6">
    <source>
        <dbReference type="PROSITE" id="PS50893"/>
    </source>
</evidence>
<dbReference type="GO" id="GO:0005524">
    <property type="term" value="F:ATP binding"/>
    <property type="evidence" value="ECO:0007669"/>
    <property type="project" value="UniProtKB-KW"/>
</dbReference>
<dbReference type="Gene3D" id="3.40.50.300">
    <property type="entry name" value="P-loop containing nucleotide triphosphate hydrolases"/>
    <property type="match status" value="1"/>
</dbReference>
<dbReference type="RefSeq" id="WP_109323573.1">
    <property type="nucleotide sequence ID" value="NZ_CP029352.1"/>
</dbReference>
<protein>
    <submittedName>
        <fullName evidence="7">Branched-chain amino acid ABC transporter ATP-binding protein</fullName>
    </submittedName>
</protein>
<dbReference type="PANTHER" id="PTHR43820:SF4">
    <property type="entry name" value="HIGH-AFFINITY BRANCHED-CHAIN AMINO ACID TRANSPORT ATP-BINDING PROTEIN LIVF"/>
    <property type="match status" value="1"/>
</dbReference>
<dbReference type="Pfam" id="PF00005">
    <property type="entry name" value="ABC_tran"/>
    <property type="match status" value="1"/>
</dbReference>
<dbReference type="Proteomes" id="UP000245629">
    <property type="component" value="Chromosome 1"/>
</dbReference>
<dbReference type="SUPFAM" id="SSF52540">
    <property type="entry name" value="P-loop containing nucleoside triphosphate hydrolases"/>
    <property type="match status" value="1"/>
</dbReference>
<name>A0A2S2CK21_9PROT</name>
<dbReference type="GO" id="GO:0015807">
    <property type="term" value="P:L-amino acid transport"/>
    <property type="evidence" value="ECO:0007669"/>
    <property type="project" value="TreeGrafter"/>
</dbReference>
<reference evidence="8" key="1">
    <citation type="submission" date="2018-05" db="EMBL/GenBank/DDBJ databases">
        <title>Azospirillum thermophila sp. nov., a novel isolated from hot spring.</title>
        <authorList>
            <person name="Zhao Z."/>
        </authorList>
    </citation>
    <scope>NUCLEOTIDE SEQUENCE [LARGE SCALE GENOMIC DNA]</scope>
    <source>
        <strain evidence="8">CFH 70021</strain>
    </source>
</reference>
<proteinExistence type="inferred from homology"/>
<evidence type="ECO:0000313" key="7">
    <source>
        <dbReference type="EMBL" id="AWK84844.1"/>
    </source>
</evidence>
<dbReference type="KEGG" id="azz:DEW08_00355"/>
<keyword evidence="3" id="KW-0547">Nucleotide-binding</keyword>
<comment type="similarity">
    <text evidence="1">Belongs to the ABC transporter superfamily.</text>
</comment>
<dbReference type="PROSITE" id="PS00211">
    <property type="entry name" value="ABC_TRANSPORTER_1"/>
    <property type="match status" value="1"/>
</dbReference>
<dbReference type="OrthoDB" id="9775250at2"/>
<dbReference type="CDD" id="cd03224">
    <property type="entry name" value="ABC_TM1139_LivF_branched"/>
    <property type="match status" value="1"/>
</dbReference>
<keyword evidence="2" id="KW-0813">Transport</keyword>
<dbReference type="SMART" id="SM00382">
    <property type="entry name" value="AAA"/>
    <property type="match status" value="1"/>
</dbReference>
<evidence type="ECO:0000256" key="1">
    <source>
        <dbReference type="ARBA" id="ARBA00005417"/>
    </source>
</evidence>
<dbReference type="InterPro" id="IPR003593">
    <property type="entry name" value="AAA+_ATPase"/>
</dbReference>
<evidence type="ECO:0000256" key="3">
    <source>
        <dbReference type="ARBA" id="ARBA00022741"/>
    </source>
</evidence>
<evidence type="ECO:0000256" key="5">
    <source>
        <dbReference type="ARBA" id="ARBA00022970"/>
    </source>
</evidence>
<keyword evidence="5" id="KW-0029">Amino-acid transport</keyword>